<protein>
    <submittedName>
        <fullName evidence="2">Uncharacterized protein</fullName>
    </submittedName>
</protein>
<feature type="signal peptide" evidence="1">
    <location>
        <begin position="1"/>
        <end position="25"/>
    </location>
</feature>
<keyword evidence="1" id="KW-0732">Signal</keyword>
<dbReference type="AlphaFoldDB" id="A0A974H415"/>
<organism evidence="2 3">
    <name type="scientific">Xenopus laevis</name>
    <name type="common">African clawed frog</name>
    <dbReference type="NCBI Taxonomy" id="8355"/>
    <lineage>
        <taxon>Eukaryota</taxon>
        <taxon>Metazoa</taxon>
        <taxon>Chordata</taxon>
        <taxon>Craniata</taxon>
        <taxon>Vertebrata</taxon>
        <taxon>Euteleostomi</taxon>
        <taxon>Amphibia</taxon>
        <taxon>Batrachia</taxon>
        <taxon>Anura</taxon>
        <taxon>Pipoidea</taxon>
        <taxon>Pipidae</taxon>
        <taxon>Xenopodinae</taxon>
        <taxon>Xenopus</taxon>
        <taxon>Xenopus</taxon>
    </lineage>
</organism>
<evidence type="ECO:0000313" key="2">
    <source>
        <dbReference type="EMBL" id="OCT64024.1"/>
    </source>
</evidence>
<evidence type="ECO:0000256" key="1">
    <source>
        <dbReference type="SAM" id="SignalP"/>
    </source>
</evidence>
<name>A0A974H415_XENLA</name>
<accession>A0A974H415</accession>
<gene>
    <name evidence="2" type="ORF">XELAEV_18045125mg</name>
</gene>
<dbReference type="EMBL" id="CM004482">
    <property type="protein sequence ID" value="OCT64024.1"/>
    <property type="molecule type" value="Genomic_DNA"/>
</dbReference>
<dbReference type="Proteomes" id="UP000694892">
    <property type="component" value="Chromosome 9_10L"/>
</dbReference>
<feature type="chain" id="PRO_5037352693" evidence="1">
    <location>
        <begin position="26"/>
        <end position="76"/>
    </location>
</feature>
<reference evidence="3" key="1">
    <citation type="journal article" date="2016" name="Nature">
        <title>Genome evolution in the allotetraploid frog Xenopus laevis.</title>
        <authorList>
            <person name="Session A.M."/>
            <person name="Uno Y."/>
            <person name="Kwon T."/>
            <person name="Chapman J.A."/>
            <person name="Toyoda A."/>
            <person name="Takahashi S."/>
            <person name="Fukui A."/>
            <person name="Hikosaka A."/>
            <person name="Suzuki A."/>
            <person name="Kondo M."/>
            <person name="van Heeringen S.J."/>
            <person name="Quigley I."/>
            <person name="Heinz S."/>
            <person name="Ogino H."/>
            <person name="Ochi H."/>
            <person name="Hellsten U."/>
            <person name="Lyons J.B."/>
            <person name="Simakov O."/>
            <person name="Putnam N."/>
            <person name="Stites J."/>
            <person name="Kuroki Y."/>
            <person name="Tanaka T."/>
            <person name="Michiue T."/>
            <person name="Watanabe M."/>
            <person name="Bogdanovic O."/>
            <person name="Lister R."/>
            <person name="Georgiou G."/>
            <person name="Paranjpe S.S."/>
            <person name="van Kruijsbergen I."/>
            <person name="Shu S."/>
            <person name="Carlson J."/>
            <person name="Kinoshita T."/>
            <person name="Ohta Y."/>
            <person name="Mawaribuchi S."/>
            <person name="Jenkins J."/>
            <person name="Grimwood J."/>
            <person name="Schmutz J."/>
            <person name="Mitros T."/>
            <person name="Mozaffari S.V."/>
            <person name="Suzuki Y."/>
            <person name="Haramoto Y."/>
            <person name="Yamamoto T.S."/>
            <person name="Takagi C."/>
            <person name="Heald R."/>
            <person name="Miller K."/>
            <person name="Haudenschild C."/>
            <person name="Kitzman J."/>
            <person name="Nakayama T."/>
            <person name="Izutsu Y."/>
            <person name="Robert J."/>
            <person name="Fortriede J."/>
            <person name="Burns K."/>
            <person name="Lotay V."/>
            <person name="Karimi K."/>
            <person name="Yasuoka Y."/>
            <person name="Dichmann D.S."/>
            <person name="Flajnik M.F."/>
            <person name="Houston D.W."/>
            <person name="Shendure J."/>
            <person name="DuPasquier L."/>
            <person name="Vize P.D."/>
            <person name="Zorn A.M."/>
            <person name="Ito M."/>
            <person name="Marcotte E.M."/>
            <person name="Wallingford J.B."/>
            <person name="Ito Y."/>
            <person name="Asashima M."/>
            <person name="Ueno N."/>
            <person name="Matsuda Y."/>
            <person name="Veenstra G.J."/>
            <person name="Fujiyama A."/>
            <person name="Harland R.M."/>
            <person name="Taira M."/>
            <person name="Rokhsar D.S."/>
        </authorList>
    </citation>
    <scope>NUCLEOTIDE SEQUENCE [LARGE SCALE GENOMIC DNA]</scope>
    <source>
        <strain evidence="3">J</strain>
    </source>
</reference>
<evidence type="ECO:0000313" key="3">
    <source>
        <dbReference type="Proteomes" id="UP000694892"/>
    </source>
</evidence>
<sequence>MNGETLSSLVKYIFCSLLSLVDVNAAGWIILGESTTTSICSIKPILWERKAAVSVHGHFDHHVPIFINSIFREDKG</sequence>
<proteinExistence type="predicted"/>